<dbReference type="RefSeq" id="WP_089232643.1">
    <property type="nucleotide sequence ID" value="NZ_FZOY01000003.1"/>
</dbReference>
<dbReference type="Pfam" id="PF13464">
    <property type="entry name" value="RodZ_C"/>
    <property type="match status" value="1"/>
</dbReference>
<dbReference type="InterPro" id="IPR050400">
    <property type="entry name" value="Bact_Cytoskel_RodZ"/>
</dbReference>
<name>A0A239GNY6_9RHOB</name>
<dbReference type="Pfam" id="PF13413">
    <property type="entry name" value="HTH_25"/>
    <property type="match status" value="1"/>
</dbReference>
<protein>
    <submittedName>
        <fullName evidence="2">Protein RodZ, contains Xre-like HTH and DUF4115 domains</fullName>
    </submittedName>
</protein>
<dbReference type="PANTHER" id="PTHR34475:SF1">
    <property type="entry name" value="CYTOSKELETON PROTEIN RODZ"/>
    <property type="match status" value="1"/>
</dbReference>
<dbReference type="InterPro" id="IPR010982">
    <property type="entry name" value="Lambda_DNA-bd_dom_sf"/>
</dbReference>
<dbReference type="GO" id="GO:0003677">
    <property type="term" value="F:DNA binding"/>
    <property type="evidence" value="ECO:0007669"/>
    <property type="project" value="InterPro"/>
</dbReference>
<evidence type="ECO:0000313" key="2">
    <source>
        <dbReference type="EMBL" id="SNS70488.1"/>
    </source>
</evidence>
<dbReference type="PANTHER" id="PTHR34475">
    <property type="match status" value="1"/>
</dbReference>
<sequence length="442" mass="46477">MIGRREQPKAEEAQALQKGFDDYELRLGDVMRGERATMGKSLLDVQRELKIKASFIAAIENADASAFETPGFVAGYVRSYSRYLGLDPEWAFETFCREADFVSASTKDKLGAPPSSTKPVYRKQPTVKAKGYDPFADPRVSFAPKSASPLAQIEPRAIGSTLVLLALIGAVGYGGWSVLQEVQRVQVTPVDRAPLAIAAVDPLAGVTRPDEDAAPEIAAAAPSARDSLDRLYRPQALDVPVMVARDGPIAALDPRTVGALASAVTPTERAPGLPIDPQFLNAMPDRGESYSVSGTAIASAVGEALEDATMTPKVTEDVPEVVLVAVRPAWVRVRSGDGSILLEKILNPGDTYVVPQTEAAPTLRTGAAGAVYFAVNGQTYGPAGANGAVVDKIALSSAALTEKFALANTDTDADARKAVEVAQAALFPTNEADPADTGAAQQ</sequence>
<dbReference type="EMBL" id="FZOY01000003">
    <property type="protein sequence ID" value="SNS70488.1"/>
    <property type="molecule type" value="Genomic_DNA"/>
</dbReference>
<dbReference type="AlphaFoldDB" id="A0A239GNY6"/>
<gene>
    <name evidence="2" type="ORF">SAMN05421757_10327</name>
</gene>
<dbReference type="Gene3D" id="1.10.260.40">
    <property type="entry name" value="lambda repressor-like DNA-binding domains"/>
    <property type="match status" value="1"/>
</dbReference>
<reference evidence="2 3" key="1">
    <citation type="submission" date="2017-06" db="EMBL/GenBank/DDBJ databases">
        <authorList>
            <person name="Kim H.J."/>
            <person name="Triplett B.A."/>
        </authorList>
    </citation>
    <scope>NUCLEOTIDE SEQUENCE [LARGE SCALE GENOMIC DNA]</scope>
    <source>
        <strain evidence="2 3">DSM 29339</strain>
    </source>
</reference>
<organism evidence="2 3">
    <name type="scientific">Tropicimonas sediminicola</name>
    <dbReference type="NCBI Taxonomy" id="1031541"/>
    <lineage>
        <taxon>Bacteria</taxon>
        <taxon>Pseudomonadati</taxon>
        <taxon>Pseudomonadota</taxon>
        <taxon>Alphaproteobacteria</taxon>
        <taxon>Rhodobacterales</taxon>
        <taxon>Roseobacteraceae</taxon>
        <taxon>Tropicimonas</taxon>
    </lineage>
</organism>
<dbReference type="Proteomes" id="UP000198426">
    <property type="component" value="Unassembled WGS sequence"/>
</dbReference>
<feature type="domain" description="Cytoskeleton protein RodZ-like C-terminal" evidence="1">
    <location>
        <begin position="322"/>
        <end position="390"/>
    </location>
</feature>
<evidence type="ECO:0000259" key="1">
    <source>
        <dbReference type="Pfam" id="PF13464"/>
    </source>
</evidence>
<dbReference type="InterPro" id="IPR025194">
    <property type="entry name" value="RodZ-like_C"/>
</dbReference>
<dbReference type="OrthoDB" id="9790252at2"/>
<evidence type="ECO:0000313" key="3">
    <source>
        <dbReference type="Proteomes" id="UP000198426"/>
    </source>
</evidence>
<keyword evidence="3" id="KW-1185">Reference proteome</keyword>
<accession>A0A239GNY6</accession>
<proteinExistence type="predicted"/>